<organism evidence="1 2">
    <name type="scientific">Dendrolimus kikuchii</name>
    <dbReference type="NCBI Taxonomy" id="765133"/>
    <lineage>
        <taxon>Eukaryota</taxon>
        <taxon>Metazoa</taxon>
        <taxon>Ecdysozoa</taxon>
        <taxon>Arthropoda</taxon>
        <taxon>Hexapoda</taxon>
        <taxon>Insecta</taxon>
        <taxon>Pterygota</taxon>
        <taxon>Neoptera</taxon>
        <taxon>Endopterygota</taxon>
        <taxon>Lepidoptera</taxon>
        <taxon>Glossata</taxon>
        <taxon>Ditrysia</taxon>
        <taxon>Bombycoidea</taxon>
        <taxon>Lasiocampidae</taxon>
        <taxon>Dendrolimus</taxon>
    </lineage>
</organism>
<comment type="caution">
    <text evidence="1">The sequence shown here is derived from an EMBL/GenBank/DDBJ whole genome shotgun (WGS) entry which is preliminary data.</text>
</comment>
<sequence>MPPRTAPIKQSDRKSILVIPSRVVSRPDELQGGEETEIAAQISVPTEGGWGWFVVFCSFWSIFLMDGVAFTFGSLLGDITKDLKTTESLVVLINSITIAIYFIGGPLASAFINRFGFRACIMCGSVISSFALSCSYFANNYASLCVFYGVFNGFGCCLINMSSALVVGFYFEKLRSVALSIATTGSSTGIMVMFPVNTYLVKLAGWRVTTLLHCSLFGIIYFLGMSFRPLLSLTVMKTTDDPTRTVTYLPNLSTAALKQTTSRLSKTEGLMPTATERLFSAVSNANFPTAAAVLDEGIIAANTQPGPSAAAVSRLTLTAQNPNGAISRRQLKQVQSIISRTSVQDKTKKNVEVTINVQEPKKRSCWARLCHWDDHVPQSRPMYRDDAFYDGRIEKLPAYQKSMLDTAAQGKTGLEYQLAVSRAVTTADLTEKRGVFTTAVRRILATMMDPTLLKKRSFLLLCTCGFLIYLGFLVPYIYIQNRNEKEGIDPWHCTFFVSTIGLANATGRLVLGALACKFDSGKLFTFCIILAGLSTIASNFSFNVYYQYLYCFVFGFSTASLACLRSLVVVNLYSLDKLTNATGIMLMFQGLGSLISTPIASIIKNNFGFDVSFYTAGIFITISGVCLLPVQSMAKKENKGIAPTQAANVPLKRQNVSTKKPEKLGTQRAGNSPHPK</sequence>
<name>A0ACC1D3A8_9NEOP</name>
<keyword evidence="2" id="KW-1185">Reference proteome</keyword>
<dbReference type="EMBL" id="CM034396">
    <property type="protein sequence ID" value="KAJ0178209.1"/>
    <property type="molecule type" value="Genomic_DNA"/>
</dbReference>
<evidence type="ECO:0000313" key="1">
    <source>
        <dbReference type="EMBL" id="KAJ0178209.1"/>
    </source>
</evidence>
<protein>
    <submittedName>
        <fullName evidence="1">Uncharacterized protein</fullName>
    </submittedName>
</protein>
<gene>
    <name evidence="1" type="ORF">K1T71_006032</name>
</gene>
<evidence type="ECO:0000313" key="2">
    <source>
        <dbReference type="Proteomes" id="UP000824533"/>
    </source>
</evidence>
<dbReference type="Proteomes" id="UP000824533">
    <property type="component" value="Linkage Group LG10"/>
</dbReference>
<proteinExistence type="predicted"/>
<accession>A0ACC1D3A8</accession>
<reference evidence="1 2" key="1">
    <citation type="journal article" date="2021" name="Front. Genet.">
        <title>Chromosome-Level Genome Assembly Reveals Significant Gene Expansion in the Toll and IMD Signaling Pathways of Dendrolimus kikuchii.</title>
        <authorList>
            <person name="Zhou J."/>
            <person name="Wu P."/>
            <person name="Xiong Z."/>
            <person name="Liu N."/>
            <person name="Zhao N."/>
            <person name="Ji M."/>
            <person name="Qiu Y."/>
            <person name="Yang B."/>
        </authorList>
    </citation>
    <scope>NUCLEOTIDE SEQUENCE [LARGE SCALE GENOMIC DNA]</scope>
    <source>
        <strain evidence="1">Ann1</strain>
    </source>
</reference>